<dbReference type="InterPro" id="IPR050266">
    <property type="entry name" value="AB_hydrolase_sf"/>
</dbReference>
<dbReference type="Gene3D" id="3.40.50.1820">
    <property type="entry name" value="alpha/beta hydrolase"/>
    <property type="match status" value="1"/>
</dbReference>
<feature type="domain" description="AB hydrolase-1" evidence="3">
    <location>
        <begin position="54"/>
        <end position="156"/>
    </location>
</feature>
<sequence length="354" mass="40311">MASINKTLVLNKLLSTKWTNIRFMSTQINVQEVRVPTPLGHLAGKWWGPIDKRPIVAFHGWQDNCGTFDTLIPLLPKNIPYLALDCPGHGFSYKLPPGIPYHNADFAIMIKEIIKYFGWHKITLMGHSLGAILSYTYGFLFPKDIDFIICIDGLNPLVNPQRIKRIVRSIEEFIKYDALQRSNIEPPSYTIEEMVKRLHLATRKSIAVDTAKYILYRNIAPSKTYPGKYYFNRDARLKVGPLSNEDPIGIKNAAAHVNFPIFISKAMESPFFGNETIFKEVYAILEKSSPDCQFHDIPGTHHVHLNQPEHVAGLITKFIEKHDRGDRKHSGFKDEIVYSDPAGDQEKVRAALQL</sequence>
<comment type="similarity">
    <text evidence="1">Belongs to the AB hydrolase superfamily.</text>
</comment>
<dbReference type="PANTHER" id="PTHR43798:SF14">
    <property type="entry name" value="SERINE HYDROLASE-LIKE PROTEIN DDB_G0286239"/>
    <property type="match status" value="1"/>
</dbReference>
<dbReference type="PANTHER" id="PTHR43798">
    <property type="entry name" value="MONOACYLGLYCEROL LIPASE"/>
    <property type="match status" value="1"/>
</dbReference>
<keyword evidence="5" id="KW-1185">Reference proteome</keyword>
<dbReference type="InterPro" id="IPR029058">
    <property type="entry name" value="AB_hydrolase_fold"/>
</dbReference>
<dbReference type="AlphaFoldDB" id="A0AAW1KID6"/>
<evidence type="ECO:0000256" key="1">
    <source>
        <dbReference type="ARBA" id="ARBA00008645"/>
    </source>
</evidence>
<proteinExistence type="inferred from homology"/>
<dbReference type="GO" id="GO:0016020">
    <property type="term" value="C:membrane"/>
    <property type="evidence" value="ECO:0007669"/>
    <property type="project" value="TreeGrafter"/>
</dbReference>
<evidence type="ECO:0000313" key="4">
    <source>
        <dbReference type="EMBL" id="KAK9718437.1"/>
    </source>
</evidence>
<dbReference type="InterPro" id="IPR000073">
    <property type="entry name" value="AB_hydrolase_1"/>
</dbReference>
<name>A0AAW1KID6_POPJA</name>
<dbReference type="SUPFAM" id="SSF53474">
    <property type="entry name" value="alpha/beta-Hydrolases"/>
    <property type="match status" value="1"/>
</dbReference>
<keyword evidence="2 4" id="KW-0378">Hydrolase</keyword>
<dbReference type="Proteomes" id="UP001458880">
    <property type="component" value="Unassembled WGS sequence"/>
</dbReference>
<evidence type="ECO:0000313" key="5">
    <source>
        <dbReference type="Proteomes" id="UP001458880"/>
    </source>
</evidence>
<evidence type="ECO:0000256" key="2">
    <source>
        <dbReference type="ARBA" id="ARBA00022801"/>
    </source>
</evidence>
<protein>
    <submittedName>
        <fullName evidence="4">Alpha/beta hydrolase fold</fullName>
    </submittedName>
</protein>
<dbReference type="Pfam" id="PF00561">
    <property type="entry name" value="Abhydrolase_1"/>
    <property type="match status" value="1"/>
</dbReference>
<accession>A0AAW1KID6</accession>
<evidence type="ECO:0000259" key="3">
    <source>
        <dbReference type="Pfam" id="PF00561"/>
    </source>
</evidence>
<organism evidence="4 5">
    <name type="scientific">Popillia japonica</name>
    <name type="common">Japanese beetle</name>
    <dbReference type="NCBI Taxonomy" id="7064"/>
    <lineage>
        <taxon>Eukaryota</taxon>
        <taxon>Metazoa</taxon>
        <taxon>Ecdysozoa</taxon>
        <taxon>Arthropoda</taxon>
        <taxon>Hexapoda</taxon>
        <taxon>Insecta</taxon>
        <taxon>Pterygota</taxon>
        <taxon>Neoptera</taxon>
        <taxon>Endopterygota</taxon>
        <taxon>Coleoptera</taxon>
        <taxon>Polyphaga</taxon>
        <taxon>Scarabaeiformia</taxon>
        <taxon>Scarabaeidae</taxon>
        <taxon>Rutelinae</taxon>
        <taxon>Popillia</taxon>
    </lineage>
</organism>
<comment type="caution">
    <text evidence="4">The sequence shown here is derived from an EMBL/GenBank/DDBJ whole genome shotgun (WGS) entry which is preliminary data.</text>
</comment>
<reference evidence="4 5" key="1">
    <citation type="journal article" date="2024" name="BMC Genomics">
        <title>De novo assembly and annotation of Popillia japonica's genome with initial clues to its potential as an invasive pest.</title>
        <authorList>
            <person name="Cucini C."/>
            <person name="Boschi S."/>
            <person name="Funari R."/>
            <person name="Cardaioli E."/>
            <person name="Iannotti N."/>
            <person name="Marturano G."/>
            <person name="Paoli F."/>
            <person name="Bruttini M."/>
            <person name="Carapelli A."/>
            <person name="Frati F."/>
            <person name="Nardi F."/>
        </authorList>
    </citation>
    <scope>NUCLEOTIDE SEQUENCE [LARGE SCALE GENOMIC DNA]</scope>
    <source>
        <strain evidence="4">DMR45628</strain>
    </source>
</reference>
<dbReference type="EMBL" id="JASPKY010000228">
    <property type="protein sequence ID" value="KAK9718437.1"/>
    <property type="molecule type" value="Genomic_DNA"/>
</dbReference>
<gene>
    <name evidence="4" type="ORF">QE152_g23183</name>
</gene>
<dbReference type="GO" id="GO:0016787">
    <property type="term" value="F:hydrolase activity"/>
    <property type="evidence" value="ECO:0007669"/>
    <property type="project" value="UniProtKB-KW"/>
</dbReference>